<dbReference type="AlphaFoldDB" id="A0AAE1EBN6"/>
<dbReference type="PANTHER" id="PTHR35253:SF1">
    <property type="entry name" value="COILED-COIL DOMAIN-CONTAINING PROTEIN 152"/>
    <property type="match status" value="1"/>
</dbReference>
<evidence type="ECO:0000313" key="3">
    <source>
        <dbReference type="EMBL" id="KAK3800098.1"/>
    </source>
</evidence>
<sequence>MTDREDEFGITLYDNWYTQYSDLVDEVDRQKSHIKQLEQSYENTRETNLRLQEECNQLQKTHGQCHQQLHLLCELEDEIRTMKTELLQKEQDLSEKTAQGKIDIEDLKVSLSKEYEEKIAKIKLECEEKVANIEKMLYDEQAAKAALETQLTNTLKEKDREISRISMEYESKLTQSERQKAQLMQQQQQVLNQDVMRRKMQHMKETHEKELALLKSQISALQGSDSSLSLQQPQWEQQPQEASLGVHKGRSRSKPTLKGRSMSITKRSF</sequence>
<reference evidence="3" key="1">
    <citation type="journal article" date="2023" name="G3 (Bethesda)">
        <title>A reference genome for the long-term kleptoplast-retaining sea slug Elysia crispata morphotype clarki.</title>
        <authorList>
            <person name="Eastman K.E."/>
            <person name="Pendleton A.L."/>
            <person name="Shaikh M.A."/>
            <person name="Suttiyut T."/>
            <person name="Ogas R."/>
            <person name="Tomko P."/>
            <person name="Gavelis G."/>
            <person name="Widhalm J.R."/>
            <person name="Wisecaver J.H."/>
        </authorList>
    </citation>
    <scope>NUCLEOTIDE SEQUENCE</scope>
    <source>
        <strain evidence="3">ECLA1</strain>
    </source>
</reference>
<feature type="region of interest" description="Disordered" evidence="2">
    <location>
        <begin position="223"/>
        <end position="269"/>
    </location>
</feature>
<evidence type="ECO:0000256" key="1">
    <source>
        <dbReference type="SAM" id="Coils"/>
    </source>
</evidence>
<keyword evidence="4" id="KW-1185">Reference proteome</keyword>
<evidence type="ECO:0000256" key="2">
    <source>
        <dbReference type="SAM" id="MobiDB-lite"/>
    </source>
</evidence>
<accession>A0AAE1EBN6</accession>
<comment type="caution">
    <text evidence="3">The sequence shown here is derived from an EMBL/GenBank/DDBJ whole genome shotgun (WGS) entry which is preliminary data.</text>
</comment>
<keyword evidence="1" id="KW-0175">Coiled coil</keyword>
<dbReference type="Proteomes" id="UP001283361">
    <property type="component" value="Unassembled WGS sequence"/>
</dbReference>
<dbReference type="PANTHER" id="PTHR35253">
    <property type="entry name" value="COILED-COIL DOMAIN-CONTAINING PROTEIN 152"/>
    <property type="match status" value="1"/>
</dbReference>
<organism evidence="3 4">
    <name type="scientific">Elysia crispata</name>
    <name type="common">lettuce slug</name>
    <dbReference type="NCBI Taxonomy" id="231223"/>
    <lineage>
        <taxon>Eukaryota</taxon>
        <taxon>Metazoa</taxon>
        <taxon>Spiralia</taxon>
        <taxon>Lophotrochozoa</taxon>
        <taxon>Mollusca</taxon>
        <taxon>Gastropoda</taxon>
        <taxon>Heterobranchia</taxon>
        <taxon>Euthyneura</taxon>
        <taxon>Panpulmonata</taxon>
        <taxon>Sacoglossa</taxon>
        <taxon>Placobranchoidea</taxon>
        <taxon>Plakobranchidae</taxon>
        <taxon>Elysia</taxon>
    </lineage>
</organism>
<proteinExistence type="predicted"/>
<dbReference type="EMBL" id="JAWDGP010000502">
    <property type="protein sequence ID" value="KAK3800098.1"/>
    <property type="molecule type" value="Genomic_DNA"/>
</dbReference>
<gene>
    <name evidence="3" type="ORF">RRG08_015065</name>
</gene>
<feature type="compositionally biased region" description="Basic residues" evidence="2">
    <location>
        <begin position="247"/>
        <end position="257"/>
    </location>
</feature>
<protein>
    <submittedName>
        <fullName evidence="3">Uncharacterized protein</fullName>
    </submittedName>
</protein>
<feature type="compositionally biased region" description="Low complexity" evidence="2">
    <location>
        <begin position="223"/>
        <end position="241"/>
    </location>
</feature>
<feature type="coiled-coil region" evidence="1">
    <location>
        <begin position="20"/>
        <end position="132"/>
    </location>
</feature>
<evidence type="ECO:0000313" key="4">
    <source>
        <dbReference type="Proteomes" id="UP001283361"/>
    </source>
</evidence>
<name>A0AAE1EBN6_9GAST</name>
<dbReference type="InterPro" id="IPR038827">
    <property type="entry name" value="CCDC152"/>
</dbReference>